<dbReference type="PROSITE" id="PS00455">
    <property type="entry name" value="AMP_BINDING"/>
    <property type="match status" value="1"/>
</dbReference>
<accession>A0A6N7YJ32</accession>
<dbReference type="GO" id="GO:0031956">
    <property type="term" value="F:medium-chain fatty acid-CoA ligase activity"/>
    <property type="evidence" value="ECO:0007669"/>
    <property type="project" value="TreeGrafter"/>
</dbReference>
<name>A0A6N7YJ32_9PSEU</name>
<comment type="caution">
    <text evidence="5">The sequence shown here is derived from an EMBL/GenBank/DDBJ whole genome shotgun (WGS) entry which is preliminary data.</text>
</comment>
<dbReference type="AlphaFoldDB" id="A0A6N7YJ32"/>
<comment type="similarity">
    <text evidence="1">Belongs to the ATP-dependent AMP-binding enzyme family.</text>
</comment>
<protein>
    <submittedName>
        <fullName evidence="5">AMP-binding protein</fullName>
    </submittedName>
</protein>
<evidence type="ECO:0000313" key="6">
    <source>
        <dbReference type="Proteomes" id="UP000440096"/>
    </source>
</evidence>
<dbReference type="EMBL" id="WMBA01000003">
    <property type="protein sequence ID" value="MTD52925.1"/>
    <property type="molecule type" value="Genomic_DNA"/>
</dbReference>
<dbReference type="Gene3D" id="3.40.50.12780">
    <property type="entry name" value="N-terminal domain of ligase-like"/>
    <property type="match status" value="1"/>
</dbReference>
<dbReference type="RefSeq" id="WP_154755187.1">
    <property type="nucleotide sequence ID" value="NZ_WMBA01000003.1"/>
</dbReference>
<feature type="domain" description="AMP-dependent synthetase/ligase" evidence="3">
    <location>
        <begin position="39"/>
        <end position="406"/>
    </location>
</feature>
<dbReference type="SUPFAM" id="SSF56801">
    <property type="entry name" value="Acetyl-CoA synthetase-like"/>
    <property type="match status" value="1"/>
</dbReference>
<feature type="domain" description="AMP-binding enzyme C-terminal" evidence="4">
    <location>
        <begin position="460"/>
        <end position="535"/>
    </location>
</feature>
<proteinExistence type="inferred from homology"/>
<evidence type="ECO:0000256" key="1">
    <source>
        <dbReference type="ARBA" id="ARBA00006432"/>
    </source>
</evidence>
<dbReference type="Pfam" id="PF13193">
    <property type="entry name" value="AMP-binding_C"/>
    <property type="match status" value="1"/>
</dbReference>
<dbReference type="PANTHER" id="PTHR43201">
    <property type="entry name" value="ACYL-COA SYNTHETASE"/>
    <property type="match status" value="1"/>
</dbReference>
<dbReference type="Gene3D" id="3.30.300.30">
    <property type="match status" value="1"/>
</dbReference>
<dbReference type="InterPro" id="IPR020845">
    <property type="entry name" value="AMP-binding_CS"/>
</dbReference>
<evidence type="ECO:0000259" key="4">
    <source>
        <dbReference type="Pfam" id="PF13193"/>
    </source>
</evidence>
<sequence>MSIDPWEGRFPRHDPSAAETYVKAGAWTDATVSQRFRGIAERYPARLAVVGRDTSYTYAELDRRSDQVAAALREIGLGPGDAVLLQLGNTAEGVLAFYSLLKAGTVPVATLASHRTHELRHIGTVAGARGHLVDTSVSNGELVGLSHAASSYLPALEHRLCVGEAAPGFPRIGEAGLSIPDEVVRATVDDIQARIDPRSVAVLQLSGGTTGTPKVIPRLHAEYWNNGLDVAKTLRRDHRSVVAHAMPFVHNAGVVHALFGAHAVGGCFVAVPFGPAESSLDFLTESGVTDMMIGGPMLPWIDDPRWEKLSETLKTVAWSGSKLPPRIFDRCSSLGMWVGQNWGMAEGPYMTSERDAPELSRRDTVGNPNNRLDEFRVVDAVTGEDLPDGETGRLLYRGPSTIAGYLDAGQHNAVAVNGDGFLDTGDLVRVLTVEGHRCLSFEGRMKDVISRGGEKISAAEVEELLLRHPDIGEAAVVAMPDERLGERACACVVPSSPDSVLTLSVVLEHFARLGVAKFKWPERLELVPALPRTPTLKVDKMRLREQFRPLERQEP</sequence>
<evidence type="ECO:0000313" key="5">
    <source>
        <dbReference type="EMBL" id="MTD52925.1"/>
    </source>
</evidence>
<dbReference type="InterPro" id="IPR045851">
    <property type="entry name" value="AMP-bd_C_sf"/>
</dbReference>
<organism evidence="5 6">
    <name type="scientific">Amycolatopsis pithecellobii</name>
    <dbReference type="NCBI Taxonomy" id="664692"/>
    <lineage>
        <taxon>Bacteria</taxon>
        <taxon>Bacillati</taxon>
        <taxon>Actinomycetota</taxon>
        <taxon>Actinomycetes</taxon>
        <taxon>Pseudonocardiales</taxon>
        <taxon>Pseudonocardiaceae</taxon>
        <taxon>Amycolatopsis</taxon>
    </lineage>
</organism>
<keyword evidence="2" id="KW-0436">Ligase</keyword>
<dbReference type="OrthoDB" id="9803968at2"/>
<reference evidence="5 6" key="1">
    <citation type="submission" date="2019-11" db="EMBL/GenBank/DDBJ databases">
        <title>Draft genome of Amycolatopsis RM579.</title>
        <authorList>
            <person name="Duangmal K."/>
            <person name="Mingma R."/>
        </authorList>
    </citation>
    <scope>NUCLEOTIDE SEQUENCE [LARGE SCALE GENOMIC DNA]</scope>
    <source>
        <strain evidence="5 6">RM579</strain>
    </source>
</reference>
<dbReference type="GO" id="GO:0006631">
    <property type="term" value="P:fatty acid metabolic process"/>
    <property type="evidence" value="ECO:0007669"/>
    <property type="project" value="TreeGrafter"/>
</dbReference>
<dbReference type="Pfam" id="PF00501">
    <property type="entry name" value="AMP-binding"/>
    <property type="match status" value="1"/>
</dbReference>
<dbReference type="PANTHER" id="PTHR43201:SF5">
    <property type="entry name" value="MEDIUM-CHAIN ACYL-COA LIGASE ACSF2, MITOCHONDRIAL"/>
    <property type="match status" value="1"/>
</dbReference>
<dbReference type="InterPro" id="IPR042099">
    <property type="entry name" value="ANL_N_sf"/>
</dbReference>
<dbReference type="InterPro" id="IPR025110">
    <property type="entry name" value="AMP-bd_C"/>
</dbReference>
<evidence type="ECO:0000259" key="3">
    <source>
        <dbReference type="Pfam" id="PF00501"/>
    </source>
</evidence>
<gene>
    <name evidence="5" type="ORF">GKO32_02890</name>
</gene>
<evidence type="ECO:0000256" key="2">
    <source>
        <dbReference type="ARBA" id="ARBA00022598"/>
    </source>
</evidence>
<dbReference type="Proteomes" id="UP000440096">
    <property type="component" value="Unassembled WGS sequence"/>
</dbReference>
<dbReference type="InterPro" id="IPR000873">
    <property type="entry name" value="AMP-dep_synth/lig_dom"/>
</dbReference>
<keyword evidence="6" id="KW-1185">Reference proteome</keyword>